<comment type="caution">
    <text evidence="1">The sequence shown here is derived from an EMBL/GenBank/DDBJ whole genome shotgun (WGS) entry which is preliminary data.</text>
</comment>
<gene>
    <name evidence="1" type="ORF">ADK37_25130</name>
</gene>
<dbReference type="SUPFAM" id="SSF82185">
    <property type="entry name" value="Histone H3 K4-specific methyltransferase SET7/9 N-terminal domain"/>
    <property type="match status" value="1"/>
</dbReference>
<dbReference type="PATRIC" id="fig|67356.5.peg.5365"/>
<dbReference type="Gene3D" id="2.20.110.10">
    <property type="entry name" value="Histone H3 K4-specific methyltransferase SET7/9 N-terminal domain"/>
    <property type="match status" value="1"/>
</dbReference>
<organism evidence="1 2">
    <name type="scientific">Streptomyces resistomycificus</name>
    <dbReference type="NCBI Taxonomy" id="67356"/>
    <lineage>
        <taxon>Bacteria</taxon>
        <taxon>Bacillati</taxon>
        <taxon>Actinomycetota</taxon>
        <taxon>Actinomycetes</taxon>
        <taxon>Kitasatosporales</taxon>
        <taxon>Streptomycetaceae</taxon>
        <taxon>Streptomyces</taxon>
        <taxon>Streptomyces aurantiacus group</taxon>
    </lineage>
</organism>
<dbReference type="STRING" id="67356.AQJ84_34005"/>
<reference evidence="2" key="1">
    <citation type="submission" date="2015-07" db="EMBL/GenBank/DDBJ databases">
        <authorList>
            <person name="Ju K.-S."/>
            <person name="Doroghazi J.R."/>
            <person name="Metcalf W.W."/>
        </authorList>
    </citation>
    <scope>NUCLEOTIDE SEQUENCE [LARGE SCALE GENOMIC DNA]</scope>
    <source>
        <strain evidence="2">NRRL 2290</strain>
    </source>
</reference>
<sequence length="100" mass="11152">MDLAQRLLYRGRPFTGEVEEYLGGVRVSLESYVDGLPDGPGREWYEDGSPESEMTVRKGRAVGVAKRWHPNGVLASERVFSEDNGALLAVREWDEDGLPT</sequence>
<dbReference type="eggNOG" id="COG2849">
    <property type="taxonomic scope" value="Bacteria"/>
</dbReference>
<accession>A0A0L8L4K1</accession>
<dbReference type="OrthoDB" id="4563261at2"/>
<dbReference type="InterPro" id="IPR011652">
    <property type="entry name" value="MORN_2"/>
</dbReference>
<name>A0A0L8L4K1_9ACTN</name>
<dbReference type="AlphaFoldDB" id="A0A0L8L4K1"/>
<keyword evidence="2" id="KW-1185">Reference proteome</keyword>
<evidence type="ECO:0000313" key="1">
    <source>
        <dbReference type="EMBL" id="KOG33006.1"/>
    </source>
</evidence>
<protein>
    <recommendedName>
        <fullName evidence="3">MORN repeat variant</fullName>
    </recommendedName>
</protein>
<dbReference type="EMBL" id="LGUS01000177">
    <property type="protein sequence ID" value="KOG33006.1"/>
    <property type="molecule type" value="Genomic_DNA"/>
</dbReference>
<proteinExistence type="predicted"/>
<dbReference type="Proteomes" id="UP000037251">
    <property type="component" value="Unassembled WGS sequence"/>
</dbReference>
<evidence type="ECO:0000313" key="2">
    <source>
        <dbReference type="Proteomes" id="UP000037251"/>
    </source>
</evidence>
<dbReference type="Pfam" id="PF07661">
    <property type="entry name" value="MORN_2"/>
    <property type="match status" value="2"/>
</dbReference>
<evidence type="ECO:0008006" key="3">
    <source>
        <dbReference type="Google" id="ProtNLM"/>
    </source>
</evidence>